<name>A0AAD4SSL1_9MAGN</name>
<reference evidence="2" key="1">
    <citation type="submission" date="2022-04" db="EMBL/GenBank/DDBJ databases">
        <title>A functionally conserved STORR gene fusion in Papaver species that diverged 16.8 million years ago.</title>
        <authorList>
            <person name="Catania T."/>
        </authorList>
    </citation>
    <scope>NUCLEOTIDE SEQUENCE</scope>
    <source>
        <strain evidence="2">S-188037</strain>
    </source>
</reference>
<feature type="compositionally biased region" description="Basic and acidic residues" evidence="1">
    <location>
        <begin position="95"/>
        <end position="108"/>
    </location>
</feature>
<dbReference type="AlphaFoldDB" id="A0AAD4SSL1"/>
<dbReference type="EMBL" id="JAJJMB010008936">
    <property type="protein sequence ID" value="KAI3919085.1"/>
    <property type="molecule type" value="Genomic_DNA"/>
</dbReference>
<feature type="region of interest" description="Disordered" evidence="1">
    <location>
        <begin position="87"/>
        <end position="117"/>
    </location>
</feature>
<evidence type="ECO:0000313" key="3">
    <source>
        <dbReference type="Proteomes" id="UP001202328"/>
    </source>
</evidence>
<accession>A0AAD4SSL1</accession>
<protein>
    <submittedName>
        <fullName evidence="2">Uncharacterized protein</fullName>
    </submittedName>
</protein>
<evidence type="ECO:0000313" key="2">
    <source>
        <dbReference type="EMBL" id="KAI3919085.1"/>
    </source>
</evidence>
<sequence length="117" mass="13023">MDLLNQAFELVRKNDLVKLGKEHGKDVEESGANIEPLAVDEFCGEPDQLIGNPIKIQTKGRKSDKEKEIVGGNSRCKSGIEMKRNPRKCKTCGGENHDRLNCPKKKAEQSSPQNNFS</sequence>
<gene>
    <name evidence="2" type="ORF">MKW98_016638</name>
</gene>
<proteinExistence type="predicted"/>
<keyword evidence="3" id="KW-1185">Reference proteome</keyword>
<organism evidence="2 3">
    <name type="scientific">Papaver atlanticum</name>
    <dbReference type="NCBI Taxonomy" id="357466"/>
    <lineage>
        <taxon>Eukaryota</taxon>
        <taxon>Viridiplantae</taxon>
        <taxon>Streptophyta</taxon>
        <taxon>Embryophyta</taxon>
        <taxon>Tracheophyta</taxon>
        <taxon>Spermatophyta</taxon>
        <taxon>Magnoliopsida</taxon>
        <taxon>Ranunculales</taxon>
        <taxon>Papaveraceae</taxon>
        <taxon>Papaveroideae</taxon>
        <taxon>Papaver</taxon>
    </lineage>
</organism>
<evidence type="ECO:0000256" key="1">
    <source>
        <dbReference type="SAM" id="MobiDB-lite"/>
    </source>
</evidence>
<comment type="caution">
    <text evidence="2">The sequence shown here is derived from an EMBL/GenBank/DDBJ whole genome shotgun (WGS) entry which is preliminary data.</text>
</comment>
<dbReference type="Proteomes" id="UP001202328">
    <property type="component" value="Unassembled WGS sequence"/>
</dbReference>